<dbReference type="RefSeq" id="XP_065331205.1">
    <property type="nucleotide sequence ID" value="XM_065475133.1"/>
</dbReference>
<keyword evidence="2" id="KW-1185">Reference proteome</keyword>
<keyword evidence="1" id="KW-0540">Nuclease</keyword>
<gene>
    <name evidence="1" type="ORF">VNE69_12045</name>
</gene>
<dbReference type="KEGG" id="vnx:VNE69_12045"/>
<dbReference type="EMBL" id="CP142737">
    <property type="protein sequence ID" value="WUR05060.1"/>
    <property type="molecule type" value="Genomic_DNA"/>
</dbReference>
<reference evidence="1" key="1">
    <citation type="journal article" date="2024" name="BMC Genomics">
        <title>Functional annotation of a divergent genome using sequence and structure-based similarity.</title>
        <authorList>
            <person name="Svedberg D."/>
            <person name="Winiger R.R."/>
            <person name="Berg A."/>
            <person name="Sharma H."/>
            <person name="Tellgren-Roth C."/>
            <person name="Debrunner-Vossbrinck B.A."/>
            <person name="Vossbrinck C.R."/>
            <person name="Barandun J."/>
        </authorList>
    </citation>
    <scope>NUCLEOTIDE SEQUENCE</scope>
    <source>
        <strain evidence="1">Illinois isolate</strain>
    </source>
</reference>
<dbReference type="Proteomes" id="UP001334084">
    <property type="component" value="Chromosome 12"/>
</dbReference>
<dbReference type="AlphaFoldDB" id="A0AAX4JGJ4"/>
<protein>
    <submittedName>
        <fullName evidence="1">Exosome complex exonuclease</fullName>
    </submittedName>
</protein>
<organism evidence="1 2">
    <name type="scientific">Vairimorpha necatrix</name>
    <dbReference type="NCBI Taxonomy" id="6039"/>
    <lineage>
        <taxon>Eukaryota</taxon>
        <taxon>Fungi</taxon>
        <taxon>Fungi incertae sedis</taxon>
        <taxon>Microsporidia</taxon>
        <taxon>Nosematidae</taxon>
        <taxon>Vairimorpha</taxon>
    </lineage>
</organism>
<keyword evidence="1" id="KW-0378">Hydrolase</keyword>
<dbReference type="GO" id="GO:0004527">
    <property type="term" value="F:exonuclease activity"/>
    <property type="evidence" value="ECO:0007669"/>
    <property type="project" value="UniProtKB-KW"/>
</dbReference>
<evidence type="ECO:0000313" key="2">
    <source>
        <dbReference type="Proteomes" id="UP001334084"/>
    </source>
</evidence>
<keyword evidence="1" id="KW-0269">Exonuclease</keyword>
<accession>A0AAX4JGJ4</accession>
<evidence type="ECO:0000313" key="1">
    <source>
        <dbReference type="EMBL" id="WUR05060.1"/>
    </source>
</evidence>
<sequence>MICEIMPIENIPSVYLQTEYSILICKLSYTQKNESDPFINIQFKMKSTTEENNIVKSVIEKIIKNKCSVTQINIEFVEIKKGVDILSVYINAFGAVAKLANLDVMDDIIAGSFTKGEYQACVTYLVKEKTIINLYFNGPVDLKEVMSECEKEAEKNEKFLKLELKKFYEKK</sequence>
<proteinExistence type="predicted"/>
<dbReference type="GeneID" id="90542907"/>
<name>A0AAX4JGJ4_9MICR</name>